<feature type="compositionally biased region" description="Low complexity" evidence="2">
    <location>
        <begin position="24"/>
        <end position="118"/>
    </location>
</feature>
<reference evidence="3" key="1">
    <citation type="submission" date="2021-01" db="EMBL/GenBank/DDBJ databases">
        <title>A chromosome-scale assembly of European eel, Anguilla anguilla.</title>
        <authorList>
            <person name="Henkel C."/>
            <person name="Jong-Raadsen S.A."/>
            <person name="Dufour S."/>
            <person name="Weltzien F.-A."/>
            <person name="Palstra A.P."/>
            <person name="Pelster B."/>
            <person name="Spaink H.P."/>
            <person name="Van Den Thillart G.E."/>
            <person name="Jansen H."/>
            <person name="Zahm M."/>
            <person name="Klopp C."/>
            <person name="Cedric C."/>
            <person name="Louis A."/>
            <person name="Berthelot C."/>
            <person name="Parey E."/>
            <person name="Roest Crollius H."/>
            <person name="Montfort J."/>
            <person name="Robinson-Rechavi M."/>
            <person name="Bucao C."/>
            <person name="Bouchez O."/>
            <person name="Gislard M."/>
            <person name="Lluch J."/>
            <person name="Milhes M."/>
            <person name="Lampietro C."/>
            <person name="Lopez Roques C."/>
            <person name="Donnadieu C."/>
            <person name="Braasch I."/>
            <person name="Desvignes T."/>
            <person name="Postlethwait J."/>
            <person name="Bobe J."/>
            <person name="Guiguen Y."/>
            <person name="Dirks R."/>
        </authorList>
    </citation>
    <scope>NUCLEOTIDE SEQUENCE</scope>
    <source>
        <strain evidence="3">Tag_6206</strain>
        <tissue evidence="3">Liver</tissue>
    </source>
</reference>
<evidence type="ECO:0000313" key="3">
    <source>
        <dbReference type="EMBL" id="KAG5833165.1"/>
    </source>
</evidence>
<accession>A0A9D3LLF0</accession>
<evidence type="ECO:0000256" key="1">
    <source>
        <dbReference type="ARBA" id="ARBA00022553"/>
    </source>
</evidence>
<evidence type="ECO:0000256" key="2">
    <source>
        <dbReference type="SAM" id="MobiDB-lite"/>
    </source>
</evidence>
<evidence type="ECO:0000313" key="4">
    <source>
        <dbReference type="Proteomes" id="UP001044222"/>
    </source>
</evidence>
<dbReference type="Pfam" id="PF15388">
    <property type="entry name" value="FAM117"/>
    <property type="match status" value="1"/>
</dbReference>
<organism evidence="3 4">
    <name type="scientific">Anguilla anguilla</name>
    <name type="common">European freshwater eel</name>
    <name type="synonym">Muraena anguilla</name>
    <dbReference type="NCBI Taxonomy" id="7936"/>
    <lineage>
        <taxon>Eukaryota</taxon>
        <taxon>Metazoa</taxon>
        <taxon>Chordata</taxon>
        <taxon>Craniata</taxon>
        <taxon>Vertebrata</taxon>
        <taxon>Euteleostomi</taxon>
        <taxon>Actinopterygii</taxon>
        <taxon>Neopterygii</taxon>
        <taxon>Teleostei</taxon>
        <taxon>Anguilliformes</taxon>
        <taxon>Anguillidae</taxon>
        <taxon>Anguilla</taxon>
    </lineage>
</organism>
<dbReference type="Proteomes" id="UP001044222">
    <property type="component" value="Chromosome 16"/>
</dbReference>
<keyword evidence="1" id="KW-0597">Phosphoprotein</keyword>
<feature type="compositionally biased region" description="Polar residues" evidence="2">
    <location>
        <begin position="177"/>
        <end position="186"/>
    </location>
</feature>
<dbReference type="InterPro" id="IPR026642">
    <property type="entry name" value="Glcci1/FAM117"/>
</dbReference>
<dbReference type="PANTHER" id="PTHR14972">
    <property type="entry name" value="AGAP011572-PA"/>
    <property type="match status" value="1"/>
</dbReference>
<dbReference type="AlphaFoldDB" id="A0A9D3LLF0"/>
<feature type="compositionally biased region" description="Low complexity" evidence="2">
    <location>
        <begin position="143"/>
        <end position="164"/>
    </location>
</feature>
<feature type="compositionally biased region" description="Basic and acidic residues" evidence="2">
    <location>
        <begin position="237"/>
        <end position="260"/>
    </location>
</feature>
<gene>
    <name evidence="3" type="ORF">ANANG_G00272960</name>
</gene>
<protein>
    <recommendedName>
        <fullName evidence="5">Protein FAM117B</fullName>
    </recommendedName>
</protein>
<feature type="region of interest" description="Disordered" evidence="2">
    <location>
        <begin position="318"/>
        <end position="484"/>
    </location>
</feature>
<feature type="compositionally biased region" description="Low complexity" evidence="2">
    <location>
        <begin position="261"/>
        <end position="289"/>
    </location>
</feature>
<feature type="region of interest" description="Disordered" evidence="2">
    <location>
        <begin position="204"/>
        <end position="289"/>
    </location>
</feature>
<keyword evidence="4" id="KW-1185">Reference proteome</keyword>
<feature type="compositionally biased region" description="Low complexity" evidence="2">
    <location>
        <begin position="208"/>
        <end position="222"/>
    </location>
</feature>
<feature type="compositionally biased region" description="Basic residues" evidence="2">
    <location>
        <begin position="363"/>
        <end position="374"/>
    </location>
</feature>
<dbReference type="PANTHER" id="PTHR14972:SF6">
    <property type="entry name" value="PROTEIN FAM117B"/>
    <property type="match status" value="1"/>
</dbReference>
<name>A0A9D3LLF0_ANGAN</name>
<feature type="compositionally biased region" description="Polar residues" evidence="2">
    <location>
        <begin position="10"/>
        <end position="23"/>
    </location>
</feature>
<sequence>MKATVPFQLKLQSQPPLQTRSPHGTSSGGNSPTRSSSSNNSSSSKGSASGCEATGTRTSTSSSRSPTRAVSASASAVISPLAPSSVSPPFSASHASPAAAVGTQTGSASSPSSGGNPAVTTHVSASGTSGATGRPPQPPPQAPSQQQLTVSASHGNIHNSGNSNVITSLSAPPFSVSARSPCSSPTQPLLWLSDCSLVATSLQTPHFSASPSSSSSSSSSSSGGNRERPQPPPQRSSPEHGRQSPERRSPSSPIFREKLRPAPAIAPSGSSSCASSTSCSSGSGVHHSPSLDTLTGPYLSGHWPRDGCHAQCAPCMRDKATQTPSAWADECSEKRRSSHKRSASWGSTDQLKEIAKLRQQLQRSKHSSRHHRDKERKSPFNGNHAAVSQSQAPIPKSVLIPIPISKPVSRFQEQPGGPEPGDRAHHRPRAGRARAAAGESPPNGRAPDPRGQPPPPGRGALSIAARLRPQRCGETGTARTQTLR</sequence>
<proteinExistence type="predicted"/>
<comment type="caution">
    <text evidence="3">The sequence shown here is derived from an EMBL/GenBank/DDBJ whole genome shotgun (WGS) entry which is preliminary data.</text>
</comment>
<dbReference type="EMBL" id="JAFIRN010000016">
    <property type="protein sequence ID" value="KAG5833165.1"/>
    <property type="molecule type" value="Genomic_DNA"/>
</dbReference>
<feature type="region of interest" description="Disordered" evidence="2">
    <location>
        <begin position="1"/>
        <end position="186"/>
    </location>
</feature>
<evidence type="ECO:0008006" key="5">
    <source>
        <dbReference type="Google" id="ProtNLM"/>
    </source>
</evidence>
<feature type="compositionally biased region" description="Polar residues" evidence="2">
    <location>
        <begin position="119"/>
        <end position="131"/>
    </location>
</feature>